<accession>A0ABU8MWF5</accession>
<comment type="caution">
    <text evidence="1">The sequence shown here is derived from an EMBL/GenBank/DDBJ whole genome shotgun (WGS) entry which is preliminary data.</text>
</comment>
<evidence type="ECO:0000313" key="1">
    <source>
        <dbReference type="EMBL" id="MEJ2870952.1"/>
    </source>
</evidence>
<evidence type="ECO:0008006" key="3">
    <source>
        <dbReference type="Google" id="ProtNLM"/>
    </source>
</evidence>
<dbReference type="Proteomes" id="UP001385809">
    <property type="component" value="Unassembled WGS sequence"/>
</dbReference>
<organism evidence="1 2">
    <name type="scientific">Actinomycetospora aurantiaca</name>
    <dbReference type="NCBI Taxonomy" id="3129233"/>
    <lineage>
        <taxon>Bacteria</taxon>
        <taxon>Bacillati</taxon>
        <taxon>Actinomycetota</taxon>
        <taxon>Actinomycetes</taxon>
        <taxon>Pseudonocardiales</taxon>
        <taxon>Pseudonocardiaceae</taxon>
        <taxon>Actinomycetospora</taxon>
    </lineage>
</organism>
<evidence type="ECO:0000313" key="2">
    <source>
        <dbReference type="Proteomes" id="UP001385809"/>
    </source>
</evidence>
<keyword evidence="2" id="KW-1185">Reference proteome</keyword>
<dbReference type="RefSeq" id="WP_337697524.1">
    <property type="nucleotide sequence ID" value="NZ_JBBEGN010000017.1"/>
</dbReference>
<protein>
    <recommendedName>
        <fullName evidence="3">DUF222 domain-containing protein</fullName>
    </recommendedName>
</protein>
<gene>
    <name evidence="1" type="ORF">WCD74_24530</name>
</gene>
<sequence>MTTEHTEFVDLMARRHATAHVADDTPWPAAEDASGERGFLIAESELGEARVEGGGLVWEPPATLDAATRDYVTASVAELNRKLADGRLEVDDQGVIRTPRMLRSLLVRTEED</sequence>
<name>A0ABU8MWF5_9PSEU</name>
<proteinExistence type="predicted"/>
<dbReference type="EMBL" id="JBBEGN010000017">
    <property type="protein sequence ID" value="MEJ2870952.1"/>
    <property type="molecule type" value="Genomic_DNA"/>
</dbReference>
<reference evidence="1 2" key="1">
    <citation type="submission" date="2024-03" db="EMBL/GenBank/DDBJ databases">
        <title>Actinomycetospora sp. OC33-EN08, a novel actinomycete isolated from wild orchid (Aerides multiflora).</title>
        <authorList>
            <person name="Suriyachadkun C."/>
        </authorList>
    </citation>
    <scope>NUCLEOTIDE SEQUENCE [LARGE SCALE GENOMIC DNA]</scope>
    <source>
        <strain evidence="1 2">OC33-EN08</strain>
    </source>
</reference>